<organism evidence="3 4">
    <name type="scientific">Sphingobium ummariense RL-3</name>
    <dbReference type="NCBI Taxonomy" id="1346791"/>
    <lineage>
        <taxon>Bacteria</taxon>
        <taxon>Pseudomonadati</taxon>
        <taxon>Pseudomonadota</taxon>
        <taxon>Alphaproteobacteria</taxon>
        <taxon>Sphingomonadales</taxon>
        <taxon>Sphingomonadaceae</taxon>
        <taxon>Sphingobium</taxon>
    </lineage>
</organism>
<dbReference type="InterPro" id="IPR036733">
    <property type="entry name" value="B_transposit_C_sf"/>
</dbReference>
<dbReference type="PATRIC" id="fig|1346791.3.peg.2268"/>
<keyword evidence="4" id="KW-1185">Reference proteome</keyword>
<dbReference type="InterPro" id="IPR009084">
    <property type="entry name" value="B_transpositn_C"/>
</dbReference>
<dbReference type="STRING" id="1346791.M529_11790"/>
<feature type="domain" description="B transposition protein C-terminal" evidence="1">
    <location>
        <begin position="234"/>
        <end position="312"/>
    </location>
</feature>
<dbReference type="Gene3D" id="1.10.1180.10">
    <property type="entry name" value="B transposition protein, C-terminal domain"/>
    <property type="match status" value="1"/>
</dbReference>
<dbReference type="InterPro" id="IPR010982">
    <property type="entry name" value="Lambda_DNA-bd_dom_sf"/>
</dbReference>
<dbReference type="OrthoDB" id="8456465at2"/>
<dbReference type="InterPro" id="IPR052026">
    <property type="entry name" value="ExeA_AAA_ATPase_DNA-bind"/>
</dbReference>
<evidence type="ECO:0008006" key="5">
    <source>
        <dbReference type="Google" id="ProtNLM"/>
    </source>
</evidence>
<dbReference type="PANTHER" id="PTHR35894:SF5">
    <property type="entry name" value="MU-LIKE PROPHAGE FLUMU DNA TRANSPOSITION PROTEIN B"/>
    <property type="match status" value="1"/>
</dbReference>
<sequence length="319" mass="35274">MIHVETLPVDVAAMRDWANGYKSMKKLSWREFGDLVGIPGGTLQPFCKGTYAGRNDDIAQTIFKFRQAEQSREEKLEGIPTDPGYFDTPTALRIQELLAIAATGRITAGGFSPGLGKTKTAEDFLGRVSPAYMITSDAVSAKMGPMIRQVEVAIGVGSPRNWPSIISAEIVRFLRKKRALLIVDEANHLTIEALEQLRAWSDSTGLGICLLGNVELIRRLTTGRERDALARLNSRISKRIVQDRPEEGDVTAFCDAWKLFDPGIRKLLMDVALMPGSGALREIRQIIENASMAASEDGGKLELAHVRWAVEDREIRVLR</sequence>
<dbReference type="GO" id="GO:0003677">
    <property type="term" value="F:DNA binding"/>
    <property type="evidence" value="ECO:0007669"/>
    <property type="project" value="InterPro"/>
</dbReference>
<name>T0IT41_9SPHN</name>
<evidence type="ECO:0000259" key="1">
    <source>
        <dbReference type="Pfam" id="PF09077"/>
    </source>
</evidence>
<protein>
    <recommendedName>
        <fullName evidence="5">AAA+ ATPase domain-containing protein</fullName>
    </recommendedName>
</protein>
<dbReference type="eggNOG" id="COG2842">
    <property type="taxonomic scope" value="Bacteria"/>
</dbReference>
<feature type="domain" description="ORC1/DEAH AAA+ ATPase" evidence="2">
    <location>
        <begin position="113"/>
        <end position="220"/>
    </location>
</feature>
<dbReference type="Gene3D" id="1.10.260.40">
    <property type="entry name" value="lambda repressor-like DNA-binding domains"/>
    <property type="match status" value="1"/>
</dbReference>
<reference evidence="3 4" key="1">
    <citation type="journal article" date="2013" name="Genome Announc.">
        <title>Draft Genome Sequence of Sphingobium ummariense Strain RL-3, a Hexachlorocyclohexane-Degrading Bacterium.</title>
        <authorList>
            <person name="Kohli P."/>
            <person name="Dua A."/>
            <person name="Sangwan N."/>
            <person name="Oldach P."/>
            <person name="Khurana J.P."/>
            <person name="Lal R."/>
        </authorList>
    </citation>
    <scope>NUCLEOTIDE SEQUENCE [LARGE SCALE GENOMIC DNA]</scope>
    <source>
        <strain evidence="3 4">RL-3</strain>
    </source>
</reference>
<dbReference type="EMBL" id="AUWY01000080">
    <property type="protein sequence ID" value="EQB32020.1"/>
    <property type="molecule type" value="Genomic_DNA"/>
</dbReference>
<dbReference type="Proteomes" id="UP000015523">
    <property type="component" value="Unassembled WGS sequence"/>
</dbReference>
<dbReference type="InterPro" id="IPR027417">
    <property type="entry name" value="P-loop_NTPase"/>
</dbReference>
<dbReference type="InterPro" id="IPR049945">
    <property type="entry name" value="AAA_22"/>
</dbReference>
<dbReference type="RefSeq" id="WP_021318157.1">
    <property type="nucleotide sequence ID" value="NZ_AUWY01000080.1"/>
</dbReference>
<accession>T0IT41</accession>
<dbReference type="Pfam" id="PF09077">
    <property type="entry name" value="Phage-MuB_C"/>
    <property type="match status" value="1"/>
</dbReference>
<evidence type="ECO:0000259" key="2">
    <source>
        <dbReference type="Pfam" id="PF13401"/>
    </source>
</evidence>
<dbReference type="AlphaFoldDB" id="T0IT41"/>
<dbReference type="SUPFAM" id="SSF52540">
    <property type="entry name" value="P-loop containing nucleoside triphosphate hydrolases"/>
    <property type="match status" value="1"/>
</dbReference>
<dbReference type="PANTHER" id="PTHR35894">
    <property type="entry name" value="GENERAL SECRETION PATHWAY PROTEIN A-RELATED"/>
    <property type="match status" value="1"/>
</dbReference>
<proteinExistence type="predicted"/>
<comment type="caution">
    <text evidence="3">The sequence shown here is derived from an EMBL/GenBank/DDBJ whole genome shotgun (WGS) entry which is preliminary data.</text>
</comment>
<evidence type="ECO:0000313" key="3">
    <source>
        <dbReference type="EMBL" id="EQB32020.1"/>
    </source>
</evidence>
<dbReference type="GO" id="GO:0016887">
    <property type="term" value="F:ATP hydrolysis activity"/>
    <property type="evidence" value="ECO:0007669"/>
    <property type="project" value="InterPro"/>
</dbReference>
<gene>
    <name evidence="3" type="ORF">M529_11790</name>
</gene>
<evidence type="ECO:0000313" key="4">
    <source>
        <dbReference type="Proteomes" id="UP000015523"/>
    </source>
</evidence>
<dbReference type="Pfam" id="PF13401">
    <property type="entry name" value="AAA_22"/>
    <property type="match status" value="1"/>
</dbReference>
<dbReference type="GO" id="GO:0006313">
    <property type="term" value="P:DNA transposition"/>
    <property type="evidence" value="ECO:0007669"/>
    <property type="project" value="InterPro"/>
</dbReference>